<dbReference type="EMBL" id="JAGKHQ010000009">
    <property type="protein sequence ID" value="KAG7508215.1"/>
    <property type="molecule type" value="Genomic_DNA"/>
</dbReference>
<reference evidence="14 15" key="1">
    <citation type="journal article" date="2021" name="Sci. Rep.">
        <title>Chromosome anchoring in Senegalese sole (Solea senegalensis) reveals sex-associated markers and genome rearrangements in flatfish.</title>
        <authorList>
            <person name="Guerrero-Cozar I."/>
            <person name="Gomez-Garrido J."/>
            <person name="Berbel C."/>
            <person name="Martinez-Blanch J.F."/>
            <person name="Alioto T."/>
            <person name="Claros M.G."/>
            <person name="Gagnaire P.A."/>
            <person name="Manchado M."/>
        </authorList>
    </citation>
    <scope>NUCLEOTIDE SEQUENCE [LARGE SCALE GENOMIC DNA]</scope>
    <source>
        <strain evidence="14">Sse05_10M</strain>
    </source>
</reference>
<dbReference type="SMART" id="SM00179">
    <property type="entry name" value="EGF_CA"/>
    <property type="match status" value="3"/>
</dbReference>
<evidence type="ECO:0000256" key="5">
    <source>
        <dbReference type="ARBA" id="ARBA00022734"/>
    </source>
</evidence>
<dbReference type="InterPro" id="IPR001881">
    <property type="entry name" value="EGF-like_Ca-bd_dom"/>
</dbReference>
<dbReference type="PANTHER" id="PTHR14789:SF9">
    <property type="entry name" value="THROMBOMODULIN"/>
    <property type="match status" value="1"/>
</dbReference>
<dbReference type="CDD" id="cd00054">
    <property type="entry name" value="EGF_CA"/>
    <property type="match status" value="2"/>
</dbReference>
<feature type="domain" description="EGF-like" evidence="13">
    <location>
        <begin position="266"/>
        <end position="304"/>
    </location>
</feature>
<feature type="region of interest" description="Disordered" evidence="10">
    <location>
        <begin position="429"/>
        <end position="473"/>
    </location>
</feature>
<dbReference type="PROSITE" id="PS00010">
    <property type="entry name" value="ASX_HYDROXYL"/>
    <property type="match status" value="2"/>
</dbReference>
<evidence type="ECO:0000256" key="7">
    <source>
        <dbReference type="ARBA" id="ARBA00023136"/>
    </source>
</evidence>
<evidence type="ECO:0000256" key="12">
    <source>
        <dbReference type="SAM" id="SignalP"/>
    </source>
</evidence>
<organism evidence="14 15">
    <name type="scientific">Solea senegalensis</name>
    <name type="common">Senegalese sole</name>
    <dbReference type="NCBI Taxonomy" id="28829"/>
    <lineage>
        <taxon>Eukaryota</taxon>
        <taxon>Metazoa</taxon>
        <taxon>Chordata</taxon>
        <taxon>Craniata</taxon>
        <taxon>Vertebrata</taxon>
        <taxon>Euteleostomi</taxon>
        <taxon>Actinopterygii</taxon>
        <taxon>Neopterygii</taxon>
        <taxon>Teleostei</taxon>
        <taxon>Neoteleostei</taxon>
        <taxon>Acanthomorphata</taxon>
        <taxon>Carangaria</taxon>
        <taxon>Pleuronectiformes</taxon>
        <taxon>Pleuronectoidei</taxon>
        <taxon>Soleidae</taxon>
        <taxon>Solea</taxon>
    </lineage>
</organism>
<dbReference type="PROSITE" id="PS50026">
    <property type="entry name" value="EGF_3"/>
    <property type="match status" value="2"/>
</dbReference>
<dbReference type="PROSITE" id="PS01187">
    <property type="entry name" value="EGF_CA"/>
    <property type="match status" value="2"/>
</dbReference>
<comment type="caution">
    <text evidence="14">The sequence shown here is derived from an EMBL/GenBank/DDBJ whole genome shotgun (WGS) entry which is preliminary data.</text>
</comment>
<dbReference type="GO" id="GO:0016020">
    <property type="term" value="C:membrane"/>
    <property type="evidence" value="ECO:0007669"/>
    <property type="project" value="UniProtKB-SubCell"/>
</dbReference>
<comment type="caution">
    <text evidence="9">Lacks conserved residue(s) required for the propagation of feature annotation.</text>
</comment>
<keyword evidence="2 9" id="KW-0245">EGF-like domain</keyword>
<dbReference type="PANTHER" id="PTHR14789">
    <property type="entry name" value="CHONDROLECTIN VARIANT CHODLFDELTAE"/>
    <property type="match status" value="1"/>
</dbReference>
<evidence type="ECO:0000256" key="2">
    <source>
        <dbReference type="ARBA" id="ARBA00022536"/>
    </source>
</evidence>
<keyword evidence="7 11" id="KW-0472">Membrane</keyword>
<dbReference type="InterPro" id="IPR000742">
    <property type="entry name" value="EGF"/>
</dbReference>
<keyword evidence="6 11" id="KW-1133">Transmembrane helix</keyword>
<evidence type="ECO:0000256" key="11">
    <source>
        <dbReference type="SAM" id="Phobius"/>
    </source>
</evidence>
<dbReference type="InterPro" id="IPR000152">
    <property type="entry name" value="EGF-type_Asp/Asn_hydroxyl_site"/>
</dbReference>
<comment type="subcellular location">
    <subcellularLocation>
        <location evidence="1">Membrane</location>
        <topology evidence="1">Single-pass type I membrane protein</topology>
    </subcellularLocation>
</comment>
<keyword evidence="15" id="KW-1185">Reference proteome</keyword>
<dbReference type="GO" id="GO:0005509">
    <property type="term" value="F:calcium ion binding"/>
    <property type="evidence" value="ECO:0007669"/>
    <property type="project" value="InterPro"/>
</dbReference>
<dbReference type="PROSITE" id="PS01186">
    <property type="entry name" value="EGF_2"/>
    <property type="match status" value="1"/>
</dbReference>
<feature type="signal peptide" evidence="12">
    <location>
        <begin position="1"/>
        <end position="24"/>
    </location>
</feature>
<evidence type="ECO:0000313" key="14">
    <source>
        <dbReference type="EMBL" id="KAG7508215.1"/>
    </source>
</evidence>
<protein>
    <submittedName>
        <fullName evidence="14">Thrombomodulin-like</fullName>
    </submittedName>
</protein>
<evidence type="ECO:0000256" key="1">
    <source>
        <dbReference type="ARBA" id="ARBA00004479"/>
    </source>
</evidence>
<keyword evidence="3 11" id="KW-0812">Transmembrane</keyword>
<sequence length="550" mass="61048">MTVVTRVALLCVVFLCGLEDMAQTQRIRCDRASCLWLHREPRDFAGAQKGCTDSNTQLLALTLREAEMSLPGLMSGSSGSYWLELRSNSTDSPVDEAAAGQHCFTVSVSGPYNVTVSREQCRNKQDGFLCRTTLQGSCSRLQTTADTLVTFTTAHIGLQLIESENLPEGTIAVVRKFQFSAEHPHAKYLCFQGRWLQAPWRCEVLEGGCNPSCNRTTNTCTCPAGKTLHPNNITCTFASEPQGGDSTARTCATGYMLTPDRKLCVDVDECKDGNPCTGAGEECLNTDGGYECTCTDGYDREDGVCVDFSMCSKCEHMRCKKSNGSYVCACRDRYKVSPLDPTKCLRLCEEESCVAECIYGEREGKKMLNCFCPSGFIKDRRNDTDYCTDIDECESGACDHQCENSFGSYRCSCDKGYELHGEGRCVPARDREEEKGKDEEEEDEEDEDEEEEDGDDDDSPSPPPKHSSSHPATLPSYIKTGSVLGISMFLALCAVLLCLVVRNMARRCRSVELPSFRAPDIDVFYLQQVTTETYKRLSFDKQLKNDLSRL</sequence>
<accession>A0AAV6RVH6</accession>
<name>A0AAV6RVH6_SOLSE</name>
<evidence type="ECO:0000256" key="8">
    <source>
        <dbReference type="ARBA" id="ARBA00023157"/>
    </source>
</evidence>
<dbReference type="Pfam" id="PF07645">
    <property type="entry name" value="EGF_CA"/>
    <property type="match status" value="2"/>
</dbReference>
<keyword evidence="5" id="KW-0430">Lectin</keyword>
<dbReference type="SMART" id="SM00181">
    <property type="entry name" value="EGF"/>
    <property type="match status" value="5"/>
</dbReference>
<keyword evidence="8" id="KW-1015">Disulfide bond</keyword>
<evidence type="ECO:0000256" key="6">
    <source>
        <dbReference type="ARBA" id="ARBA00022989"/>
    </source>
</evidence>
<evidence type="ECO:0000313" key="15">
    <source>
        <dbReference type="Proteomes" id="UP000693946"/>
    </source>
</evidence>
<dbReference type="AlphaFoldDB" id="A0AAV6RVH6"/>
<dbReference type="InterPro" id="IPR049883">
    <property type="entry name" value="NOTCH1_EGF-like"/>
</dbReference>
<evidence type="ECO:0000256" key="4">
    <source>
        <dbReference type="ARBA" id="ARBA00022729"/>
    </source>
</evidence>
<feature type="domain" description="EGF-like" evidence="13">
    <location>
        <begin position="389"/>
        <end position="426"/>
    </location>
</feature>
<evidence type="ECO:0000256" key="3">
    <source>
        <dbReference type="ARBA" id="ARBA00022692"/>
    </source>
</evidence>
<dbReference type="InterPro" id="IPR051505">
    <property type="entry name" value="C-type_lectin_domain"/>
</dbReference>
<keyword evidence="4 12" id="KW-0732">Signal</keyword>
<proteinExistence type="predicted"/>
<feature type="transmembrane region" description="Helical" evidence="11">
    <location>
        <begin position="483"/>
        <end position="501"/>
    </location>
</feature>
<evidence type="ECO:0000259" key="13">
    <source>
        <dbReference type="PROSITE" id="PS50026"/>
    </source>
</evidence>
<dbReference type="GO" id="GO:0030246">
    <property type="term" value="F:carbohydrate binding"/>
    <property type="evidence" value="ECO:0007669"/>
    <property type="project" value="UniProtKB-KW"/>
</dbReference>
<evidence type="ECO:0000256" key="10">
    <source>
        <dbReference type="SAM" id="MobiDB-lite"/>
    </source>
</evidence>
<evidence type="ECO:0000256" key="9">
    <source>
        <dbReference type="PROSITE-ProRule" id="PRU00076"/>
    </source>
</evidence>
<dbReference type="Proteomes" id="UP000693946">
    <property type="component" value="Linkage Group LG17"/>
</dbReference>
<dbReference type="InterPro" id="IPR018097">
    <property type="entry name" value="EGF_Ca-bd_CS"/>
</dbReference>
<feature type="chain" id="PRO_5043865626" evidence="12">
    <location>
        <begin position="25"/>
        <end position="550"/>
    </location>
</feature>
<feature type="compositionally biased region" description="Basic and acidic residues" evidence="10">
    <location>
        <begin position="429"/>
        <end position="438"/>
    </location>
</feature>
<gene>
    <name evidence="14" type="ORF">JOB18_006914</name>
</gene>
<feature type="compositionally biased region" description="Acidic residues" evidence="10">
    <location>
        <begin position="439"/>
        <end position="459"/>
    </location>
</feature>